<keyword evidence="7" id="KW-1185">Reference proteome</keyword>
<gene>
    <name evidence="4" type="primary">egtD</name>
    <name evidence="4" type="ORF">GO485_26300</name>
    <name evidence="5" type="ORF">IP92_05382</name>
</gene>
<evidence type="ECO:0000313" key="5">
    <source>
        <dbReference type="EMBL" id="TWI42406.1"/>
    </source>
</evidence>
<reference evidence="5 6" key="1">
    <citation type="journal article" date="2015" name="Stand. Genomic Sci.">
        <title>Genomic Encyclopedia of Bacterial and Archaeal Type Strains, Phase III: the genomes of soil and plant-associated and newly described type strains.</title>
        <authorList>
            <person name="Whitman W.B."/>
            <person name="Woyke T."/>
            <person name="Klenk H.P."/>
            <person name="Zhou Y."/>
            <person name="Lilburn T.G."/>
            <person name="Beck B.J."/>
            <person name="De Vos P."/>
            <person name="Vandamme P."/>
            <person name="Eisen J.A."/>
            <person name="Garrity G."/>
            <person name="Hugenholtz P."/>
            <person name="Kyrpides N.C."/>
        </authorList>
    </citation>
    <scope>NUCLEOTIDE SEQUENCE [LARGE SCALE GENOMIC DNA]</scope>
    <source>
        <strain evidence="5 6">CGMCC 1.10685</strain>
    </source>
</reference>
<evidence type="ECO:0000313" key="7">
    <source>
        <dbReference type="Proteomes" id="UP000437862"/>
    </source>
</evidence>
<dbReference type="Proteomes" id="UP000437862">
    <property type="component" value="Chromosome"/>
</dbReference>
<reference evidence="5" key="2">
    <citation type="submission" date="2019-07" db="EMBL/GenBank/DDBJ databases">
        <authorList>
            <person name="Whitman W."/>
            <person name="Huntemann M."/>
            <person name="Clum A."/>
            <person name="Pillay M."/>
            <person name="Palaniappan K."/>
            <person name="Varghese N."/>
            <person name="Mikhailova N."/>
            <person name="Stamatis D."/>
            <person name="Reddy T."/>
            <person name="Daum C."/>
            <person name="Shapiro N."/>
            <person name="Ivanova N."/>
            <person name="Kyrpides N."/>
            <person name="Woyke T."/>
        </authorList>
    </citation>
    <scope>NUCLEOTIDE SEQUENCE</scope>
    <source>
        <strain evidence="5">CGMCC 1.10685</strain>
    </source>
</reference>
<organism evidence="5 6">
    <name type="scientific">Pseudoduganella flava</name>
    <dbReference type="NCBI Taxonomy" id="871742"/>
    <lineage>
        <taxon>Bacteria</taxon>
        <taxon>Pseudomonadati</taxon>
        <taxon>Pseudomonadota</taxon>
        <taxon>Betaproteobacteria</taxon>
        <taxon>Burkholderiales</taxon>
        <taxon>Oxalobacteraceae</taxon>
        <taxon>Telluria group</taxon>
        <taxon>Pseudoduganella</taxon>
    </lineage>
</organism>
<evidence type="ECO:0000259" key="3">
    <source>
        <dbReference type="Pfam" id="PF10017"/>
    </source>
</evidence>
<dbReference type="Pfam" id="PF10017">
    <property type="entry name" value="Methyltransf_33"/>
    <property type="match status" value="1"/>
</dbReference>
<keyword evidence="2 5" id="KW-0808">Transferase</keyword>
<name>A0A562PEI6_9BURK</name>
<dbReference type="PANTHER" id="PTHR43397:SF1">
    <property type="entry name" value="ERGOTHIONEINE BIOSYNTHESIS PROTEIN 1"/>
    <property type="match status" value="1"/>
</dbReference>
<dbReference type="GO" id="GO:0052706">
    <property type="term" value="F:L-histidine N(alpha)-methyltransferase activity"/>
    <property type="evidence" value="ECO:0007669"/>
    <property type="project" value="UniProtKB-EC"/>
</dbReference>
<dbReference type="GO" id="GO:0032259">
    <property type="term" value="P:methylation"/>
    <property type="evidence" value="ECO:0007669"/>
    <property type="project" value="UniProtKB-KW"/>
</dbReference>
<dbReference type="EC" id="2.1.1.44" evidence="4"/>
<dbReference type="InterPro" id="IPR017804">
    <property type="entry name" value="MeTrfase_EgtD-like"/>
</dbReference>
<dbReference type="NCBIfam" id="TIGR03438">
    <property type="entry name" value="egtD_ergothio"/>
    <property type="match status" value="1"/>
</dbReference>
<dbReference type="Gene3D" id="3.40.50.150">
    <property type="entry name" value="Vaccinia Virus protein VP39"/>
    <property type="match status" value="1"/>
</dbReference>
<dbReference type="SUPFAM" id="SSF53335">
    <property type="entry name" value="S-adenosyl-L-methionine-dependent methyltransferases"/>
    <property type="match status" value="1"/>
</dbReference>
<dbReference type="InterPro" id="IPR029063">
    <property type="entry name" value="SAM-dependent_MTases_sf"/>
</dbReference>
<evidence type="ECO:0000313" key="4">
    <source>
        <dbReference type="EMBL" id="QGZ42206.1"/>
    </source>
</evidence>
<dbReference type="PANTHER" id="PTHR43397">
    <property type="entry name" value="ERGOTHIONEINE BIOSYNTHESIS PROTEIN 1"/>
    <property type="match status" value="1"/>
</dbReference>
<accession>A0A562PEI6</accession>
<evidence type="ECO:0000313" key="6">
    <source>
        <dbReference type="Proteomes" id="UP000315112"/>
    </source>
</evidence>
<sequence>MPPTRTLRGTSALRVVPAEVSDAQHCQPAGDAATIAEITAGLLAPHAATSPKYLYDSLGSRLFEAICELPEYYPTRTEAAIFARYGADIARHVGQGSTLVDLGAGNCAKAASLFPLLEPKHYVPIDISRDFLNEAVSRLRQRFPRIEMTPLALDLSKPFALPASVDARRRVFFYPGSSIGNFAPHEAIAFLRRIRENTSADGGLLIGVDLIKDAAVLDAAYDDAIGVTAAFNLNMLRHLNHLAGADFDVRQWRHVAFFNAEESRIEMHLEARTALTVRWCGGERHFERGERIHTEDSYKYTPASFTDVLAQAGFTTDTVWTDDAHWFAVIHARAAAA</sequence>
<dbReference type="RefSeq" id="WP_145881163.1">
    <property type="nucleotide sequence ID" value="NZ_CP046904.1"/>
</dbReference>
<dbReference type="InterPro" id="IPR019257">
    <property type="entry name" value="MeTrfase_dom"/>
</dbReference>
<feature type="domain" description="Histidine-specific methyltransferase SAM-dependent" evidence="3">
    <location>
        <begin position="36"/>
        <end position="333"/>
    </location>
</feature>
<protein>
    <submittedName>
        <fullName evidence="5">Dimethylhistidine N-methyltransferase</fullName>
    </submittedName>
    <submittedName>
        <fullName evidence="4">L-histidine N(Alpha)-methyltransferase</fullName>
        <ecNumber evidence="4">2.1.1.44</ecNumber>
    </submittedName>
</protein>
<dbReference type="AlphaFoldDB" id="A0A562PEI6"/>
<evidence type="ECO:0000256" key="1">
    <source>
        <dbReference type="ARBA" id="ARBA00022603"/>
    </source>
</evidence>
<dbReference type="OrthoDB" id="5289726at2"/>
<dbReference type="InterPro" id="IPR051128">
    <property type="entry name" value="EgtD_Methyltrsf_superfamily"/>
</dbReference>
<dbReference type="EMBL" id="VLKW01000014">
    <property type="protein sequence ID" value="TWI42406.1"/>
    <property type="molecule type" value="Genomic_DNA"/>
</dbReference>
<dbReference type="InterPro" id="IPR035094">
    <property type="entry name" value="EgtD"/>
</dbReference>
<evidence type="ECO:0000256" key="2">
    <source>
        <dbReference type="ARBA" id="ARBA00022679"/>
    </source>
</evidence>
<dbReference type="EMBL" id="CP046904">
    <property type="protein sequence ID" value="QGZ42206.1"/>
    <property type="molecule type" value="Genomic_DNA"/>
</dbReference>
<dbReference type="Proteomes" id="UP000315112">
    <property type="component" value="Unassembled WGS sequence"/>
</dbReference>
<keyword evidence="1 5" id="KW-0489">Methyltransferase</keyword>
<dbReference type="PIRSF" id="PIRSF018005">
    <property type="entry name" value="UCP018005"/>
    <property type="match status" value="1"/>
</dbReference>
<reference evidence="4 7" key="3">
    <citation type="submission" date="2019-12" db="EMBL/GenBank/DDBJ databases">
        <title>Draft Genome Sequences of Six Type Strains of the Genus Massilia.</title>
        <authorList>
            <person name="Miess H."/>
            <person name="Frediansyah A."/>
            <person name="Goeker M."/>
            <person name="Gross H."/>
        </authorList>
    </citation>
    <scope>NUCLEOTIDE SEQUENCE [LARGE SCALE GENOMIC DNA]</scope>
    <source>
        <strain evidence="4 7">DSM 26639</strain>
    </source>
</reference>
<proteinExistence type="predicted"/>